<dbReference type="EMBL" id="LFYR01002048">
    <property type="protein sequence ID" value="KMZ57585.1"/>
    <property type="molecule type" value="Genomic_DNA"/>
</dbReference>
<proteinExistence type="predicted"/>
<gene>
    <name evidence="2" type="ORF">ZOSMA_84G00230</name>
</gene>
<evidence type="ECO:0000313" key="3">
    <source>
        <dbReference type="Proteomes" id="UP000036987"/>
    </source>
</evidence>
<dbReference type="Proteomes" id="UP000036987">
    <property type="component" value="Unassembled WGS sequence"/>
</dbReference>
<reference evidence="3" key="1">
    <citation type="journal article" date="2016" name="Nature">
        <title>The genome of the seagrass Zostera marina reveals angiosperm adaptation to the sea.</title>
        <authorList>
            <person name="Olsen J.L."/>
            <person name="Rouze P."/>
            <person name="Verhelst B."/>
            <person name="Lin Y.-C."/>
            <person name="Bayer T."/>
            <person name="Collen J."/>
            <person name="Dattolo E."/>
            <person name="De Paoli E."/>
            <person name="Dittami S."/>
            <person name="Maumus F."/>
            <person name="Michel G."/>
            <person name="Kersting A."/>
            <person name="Lauritano C."/>
            <person name="Lohaus R."/>
            <person name="Toepel M."/>
            <person name="Tonon T."/>
            <person name="Vanneste K."/>
            <person name="Amirebrahimi M."/>
            <person name="Brakel J."/>
            <person name="Bostroem C."/>
            <person name="Chovatia M."/>
            <person name="Grimwood J."/>
            <person name="Jenkins J.W."/>
            <person name="Jueterbock A."/>
            <person name="Mraz A."/>
            <person name="Stam W.T."/>
            <person name="Tice H."/>
            <person name="Bornberg-Bauer E."/>
            <person name="Green P.J."/>
            <person name="Pearson G.A."/>
            <person name="Procaccini G."/>
            <person name="Duarte C.M."/>
            <person name="Schmutz J."/>
            <person name="Reusch T.B.H."/>
            <person name="Van de Peer Y."/>
        </authorList>
    </citation>
    <scope>NUCLEOTIDE SEQUENCE [LARGE SCALE GENOMIC DNA]</scope>
    <source>
        <strain evidence="3">cv. Finnish</strain>
    </source>
</reference>
<dbReference type="AlphaFoldDB" id="A0A0K9NNM8"/>
<keyword evidence="3" id="KW-1185">Reference proteome</keyword>
<feature type="region of interest" description="Disordered" evidence="1">
    <location>
        <begin position="29"/>
        <end position="89"/>
    </location>
</feature>
<evidence type="ECO:0000256" key="1">
    <source>
        <dbReference type="SAM" id="MobiDB-lite"/>
    </source>
</evidence>
<sequence>MRSHVARSHESVPPLAIPQYDLTTSDWLSPIASSHNSQSGNTTFGQLGTSDTTMAVSSSQTDNDSATAPLEERSNMDTPGQGRLTRSLRPPVRMADYEWGIGKSKSDRVIGSTNLAIRTSPHPVKPQALLA</sequence>
<evidence type="ECO:0000313" key="2">
    <source>
        <dbReference type="EMBL" id="KMZ57585.1"/>
    </source>
</evidence>
<protein>
    <submittedName>
        <fullName evidence="2">Uncharacterized protein</fullName>
    </submittedName>
</protein>
<feature type="compositionally biased region" description="Polar residues" evidence="1">
    <location>
        <begin position="29"/>
        <end position="66"/>
    </location>
</feature>
<organism evidence="2 3">
    <name type="scientific">Zostera marina</name>
    <name type="common">Eelgrass</name>
    <dbReference type="NCBI Taxonomy" id="29655"/>
    <lineage>
        <taxon>Eukaryota</taxon>
        <taxon>Viridiplantae</taxon>
        <taxon>Streptophyta</taxon>
        <taxon>Embryophyta</taxon>
        <taxon>Tracheophyta</taxon>
        <taxon>Spermatophyta</taxon>
        <taxon>Magnoliopsida</taxon>
        <taxon>Liliopsida</taxon>
        <taxon>Zosteraceae</taxon>
        <taxon>Zostera</taxon>
    </lineage>
</organism>
<comment type="caution">
    <text evidence="2">The sequence shown here is derived from an EMBL/GenBank/DDBJ whole genome shotgun (WGS) entry which is preliminary data.</text>
</comment>
<accession>A0A0K9NNM8</accession>
<name>A0A0K9NNM8_ZOSMR</name>